<dbReference type="KEGG" id="vg:41324504"/>
<organism evidence="2 3">
    <name type="scientific">Drakaea virus A</name>
    <dbReference type="NCBI Taxonomy" id="1647805"/>
    <lineage>
        <taxon>Viruses</taxon>
        <taxon>Riboviria</taxon>
        <taxon>Orthornavirae</taxon>
        <taxon>Kitrinoviricota</taxon>
        <taxon>Alsuviricetes</taxon>
        <taxon>Martellivirales</taxon>
        <taxon>Virgaviridae</taxon>
        <taxon>Goravirus</taxon>
        <taxon>Goravirus drakeae</taxon>
    </lineage>
</organism>
<gene>
    <name evidence="2" type="primary">ORF3</name>
</gene>
<keyword evidence="3" id="KW-1185">Reference proteome</keyword>
<keyword evidence="1" id="KW-1133">Transmembrane helix</keyword>
<evidence type="ECO:0000313" key="3">
    <source>
        <dbReference type="Proteomes" id="UP000234981"/>
    </source>
</evidence>
<dbReference type="Proteomes" id="UP000234981">
    <property type="component" value="Genome"/>
</dbReference>
<reference evidence="2" key="1">
    <citation type="journal article" date="2015" name="Plant Pathol.">
        <title>Characterisation of the first two viruses described from wild populations of hammer orchids (Drakaea spp.) in Australia.</title>
        <authorList>
            <person name="Ong J.W.L."/>
            <person name="Phillips R.D."/>
            <person name="Dixon K.W."/>
            <person name="Jones M.G.K."/>
            <person name="Wylie S.J."/>
        </authorList>
    </citation>
    <scope>NUCLEOTIDE SEQUENCE [LARGE SCALE GENOMIC DNA]</scope>
    <source>
        <strain evidence="2">Canning Mills</strain>
    </source>
</reference>
<evidence type="ECO:0000313" key="2">
    <source>
        <dbReference type="EMBL" id="AKH39761.1"/>
    </source>
</evidence>
<evidence type="ECO:0000256" key="1">
    <source>
        <dbReference type="SAM" id="Phobius"/>
    </source>
</evidence>
<accession>A0A0F7KJV1</accession>
<proteinExistence type="predicted"/>
<keyword evidence="1" id="KW-0472">Membrane</keyword>
<dbReference type="RefSeq" id="YP_009665977.1">
    <property type="nucleotide sequence ID" value="NC_043399.1"/>
</dbReference>
<protein>
    <submittedName>
        <fullName evidence="2">TGBp2</fullName>
    </submittedName>
</protein>
<feature type="transmembrane region" description="Helical" evidence="1">
    <location>
        <begin position="80"/>
        <end position="99"/>
    </location>
</feature>
<dbReference type="GeneID" id="41324504"/>
<keyword evidence="1" id="KW-0812">Transmembrane</keyword>
<dbReference type="Pfam" id="PF01307">
    <property type="entry name" value="Plant_vir_prot"/>
    <property type="match status" value="1"/>
</dbReference>
<name>A0A0F7KJV1_9VIRU</name>
<dbReference type="EMBL" id="KP760462">
    <property type="protein sequence ID" value="AKH39761.1"/>
    <property type="molecule type" value="Genomic_RNA"/>
</dbReference>
<dbReference type="InterPro" id="IPR001896">
    <property type="entry name" value="Plant_vir_prot"/>
</dbReference>
<feature type="transmembrane region" description="Helical" evidence="1">
    <location>
        <begin position="14"/>
        <end position="33"/>
    </location>
</feature>
<sequence>MVKNTSVAVRPNKVWPLVVGVCVIALFLFLSVVNKKHATESGDNIHKFANGGTYRDGSKCISYNRNHNLAYGGSSSNTTFLKLFLPILLVVAITILSRVRSHSCSEECLNCPQVKSLLDDIFGGF</sequence>